<dbReference type="EMBL" id="JBDJPC010000005">
    <property type="protein sequence ID" value="KAL1501402.1"/>
    <property type="molecule type" value="Genomic_DNA"/>
</dbReference>
<protein>
    <recommendedName>
        <fullName evidence="3">HAT C-terminal dimerisation domain-containing protein</fullName>
    </recommendedName>
</protein>
<sequence length="285" mass="33355">MVETRWISIEPAVQRILNQWDSLKVHFEIVRHTQNFYTAELLYAMYNDLSNKVYLTFLHTILDLIQKTNKSFESNSADVTKLYPNPYLGFAFENACREAGISNEAKNIIKSRCISFLIELSVQLRNRLPENLQILEKMNRFSVTECLKPNKMPITEIALEFFKDPLIISKIEMKWSRLHTVPWQEITNTEKFWGDVSHYKDASGENIFQELVDLSLRLLCLPHSNTDVKRIFSIMNVVKSNKRNVMKLLLLNNLLHIRFGLKRLDICCKDYQLPDTVLQLIGTKL</sequence>
<dbReference type="PANTHER" id="PTHR37162:SF1">
    <property type="entry name" value="BED-TYPE DOMAIN-CONTAINING PROTEIN"/>
    <property type="match status" value="1"/>
</dbReference>
<accession>A0ABD1ETS9</accession>
<gene>
    <name evidence="1" type="ORF">ABEB36_006726</name>
</gene>
<evidence type="ECO:0000313" key="1">
    <source>
        <dbReference type="EMBL" id="KAL1501402.1"/>
    </source>
</evidence>
<evidence type="ECO:0000313" key="2">
    <source>
        <dbReference type="Proteomes" id="UP001566132"/>
    </source>
</evidence>
<dbReference type="SUPFAM" id="SSF53098">
    <property type="entry name" value="Ribonuclease H-like"/>
    <property type="match status" value="1"/>
</dbReference>
<organism evidence="1 2">
    <name type="scientific">Hypothenemus hampei</name>
    <name type="common">Coffee berry borer</name>
    <dbReference type="NCBI Taxonomy" id="57062"/>
    <lineage>
        <taxon>Eukaryota</taxon>
        <taxon>Metazoa</taxon>
        <taxon>Ecdysozoa</taxon>
        <taxon>Arthropoda</taxon>
        <taxon>Hexapoda</taxon>
        <taxon>Insecta</taxon>
        <taxon>Pterygota</taxon>
        <taxon>Neoptera</taxon>
        <taxon>Endopterygota</taxon>
        <taxon>Coleoptera</taxon>
        <taxon>Polyphaga</taxon>
        <taxon>Cucujiformia</taxon>
        <taxon>Curculionidae</taxon>
        <taxon>Scolytinae</taxon>
        <taxon>Hypothenemus</taxon>
    </lineage>
</organism>
<comment type="caution">
    <text evidence="1">The sequence shown here is derived from an EMBL/GenBank/DDBJ whole genome shotgun (WGS) entry which is preliminary data.</text>
</comment>
<evidence type="ECO:0008006" key="3">
    <source>
        <dbReference type="Google" id="ProtNLM"/>
    </source>
</evidence>
<keyword evidence="2" id="KW-1185">Reference proteome</keyword>
<dbReference type="Proteomes" id="UP001566132">
    <property type="component" value="Unassembled WGS sequence"/>
</dbReference>
<dbReference type="PANTHER" id="PTHR37162">
    <property type="entry name" value="HAT FAMILY DIMERISATION DOMAINCONTAINING PROTEIN-RELATED"/>
    <property type="match status" value="1"/>
</dbReference>
<reference evidence="1 2" key="1">
    <citation type="submission" date="2024-05" db="EMBL/GenBank/DDBJ databases">
        <title>Genetic variation in Jamaican populations of the coffee berry borer (Hypothenemus hampei).</title>
        <authorList>
            <person name="Errbii M."/>
            <person name="Myrie A."/>
        </authorList>
    </citation>
    <scope>NUCLEOTIDE SEQUENCE [LARGE SCALE GENOMIC DNA]</scope>
    <source>
        <strain evidence="1">JA-Hopewell-2020-01-JO</strain>
        <tissue evidence="1">Whole body</tissue>
    </source>
</reference>
<name>A0ABD1ETS9_HYPHA</name>
<proteinExistence type="predicted"/>
<dbReference type="AlphaFoldDB" id="A0ABD1ETS9"/>
<dbReference type="InterPro" id="IPR012337">
    <property type="entry name" value="RNaseH-like_sf"/>
</dbReference>